<sequence>MASRIDRSTEADSTVEQPAATRIDPAPLNSDQSNGIVELAAEPVDEYIDPVSLDGYSFDQLIEYIVSARRQSTESLISIRYPASKAYDLAERLERKLVRLHQSKIRRCEYDFDTGILYLDILPERPMHYVTQEDFKAGLKSGISAFLPTIEDATIRRRMGDVRQLGSCDSERWSHVERKAIQYIRDTKGEIQVVFIVDMHYPTATKATISLFVADGPEGYWLQHRVIFYDDKLLEQPTGQLSWYLSDFLGAQGLPTAYCRPSAAEIATGISRIPQIIVTFDQLRTIFLGARDAQKRLEAAALDHRAKKPQKRAVASKEKEAETTAVMAKEEEAAKARGTRYEDRNKRRHEWIEQEKMKKQMVETERRASKAEAEATEAKEHLAEALEQIAELKRQLAERP</sequence>
<dbReference type="EMBL" id="BAAFSV010000001">
    <property type="protein sequence ID" value="GAB1312024.1"/>
    <property type="molecule type" value="Genomic_DNA"/>
</dbReference>
<name>A0ABQ0G2T4_9PEZI</name>
<accession>A0ABQ0G2T4</accession>
<feature type="region of interest" description="Disordered" evidence="1">
    <location>
        <begin position="332"/>
        <end position="380"/>
    </location>
</feature>
<protein>
    <submittedName>
        <fullName evidence="2">Uncharacterized protein</fullName>
    </submittedName>
</protein>
<dbReference type="GeneID" id="98172979"/>
<organism evidence="2 3">
    <name type="scientific">Madurella fahalii</name>
    <dbReference type="NCBI Taxonomy" id="1157608"/>
    <lineage>
        <taxon>Eukaryota</taxon>
        <taxon>Fungi</taxon>
        <taxon>Dikarya</taxon>
        <taxon>Ascomycota</taxon>
        <taxon>Pezizomycotina</taxon>
        <taxon>Sordariomycetes</taxon>
        <taxon>Sordariomycetidae</taxon>
        <taxon>Sordariales</taxon>
        <taxon>Sordariales incertae sedis</taxon>
        <taxon>Madurella</taxon>
    </lineage>
</organism>
<evidence type="ECO:0000313" key="3">
    <source>
        <dbReference type="Proteomes" id="UP001628179"/>
    </source>
</evidence>
<feature type="region of interest" description="Disordered" evidence="1">
    <location>
        <begin position="1"/>
        <end position="32"/>
    </location>
</feature>
<evidence type="ECO:0000313" key="2">
    <source>
        <dbReference type="EMBL" id="GAB1312024.1"/>
    </source>
</evidence>
<proteinExistence type="predicted"/>
<evidence type="ECO:0000256" key="1">
    <source>
        <dbReference type="SAM" id="MobiDB-lite"/>
    </source>
</evidence>
<reference evidence="2 3" key="1">
    <citation type="submission" date="2024-09" db="EMBL/GenBank/DDBJ databases">
        <title>Itraconazole resistance in Madurella fahalii resulting from another homologue of gene encoding cytochrome P450 14-alpha sterol demethylase (CYP51).</title>
        <authorList>
            <person name="Yoshioka I."/>
            <person name="Fahal A.H."/>
            <person name="Kaneko S."/>
            <person name="Yaguchi T."/>
        </authorList>
    </citation>
    <scope>NUCLEOTIDE SEQUENCE [LARGE SCALE GENOMIC DNA]</scope>
    <source>
        <strain evidence="2 3">IFM 68171</strain>
    </source>
</reference>
<keyword evidence="3" id="KW-1185">Reference proteome</keyword>
<gene>
    <name evidence="2" type="ORF">MFIFM68171_02234</name>
</gene>
<comment type="caution">
    <text evidence="2">The sequence shown here is derived from an EMBL/GenBank/DDBJ whole genome shotgun (WGS) entry which is preliminary data.</text>
</comment>
<feature type="compositionally biased region" description="Basic and acidic residues" evidence="1">
    <location>
        <begin position="1"/>
        <end position="10"/>
    </location>
</feature>
<dbReference type="Proteomes" id="UP001628179">
    <property type="component" value="Unassembled WGS sequence"/>
</dbReference>
<dbReference type="RefSeq" id="XP_070913757.1">
    <property type="nucleotide sequence ID" value="XM_071057656.1"/>
</dbReference>